<sequence length="219" mass="23962">MSSWPITDDIPVVDAHGQCALCDEVFPFVNVLTCRRLKGGEVPICLTCHQRFHPACTIAQSVLTSHHCECRVCGADEAAVVCALCSMEDSKDEILEGVLMCQVCSDNIHIPSKRHHSDHFYPVASLDVVSVRGPVQWHNFVDIRCEISANQIQSRCPTRQQISGKQPCLQGSANQHRDNNPRGGASSLKHLVIGGHSSQSQATKKKGSGSSFEKFGRVM</sequence>
<gene>
    <name evidence="2" type="ORF">V1264_007884</name>
</gene>
<dbReference type="AlphaFoldDB" id="A0AAN9AWG9"/>
<comment type="caution">
    <text evidence="2">The sequence shown here is derived from an EMBL/GenBank/DDBJ whole genome shotgun (WGS) entry which is preliminary data.</text>
</comment>
<organism evidence="2 3">
    <name type="scientific">Littorina saxatilis</name>
    <dbReference type="NCBI Taxonomy" id="31220"/>
    <lineage>
        <taxon>Eukaryota</taxon>
        <taxon>Metazoa</taxon>
        <taxon>Spiralia</taxon>
        <taxon>Lophotrochozoa</taxon>
        <taxon>Mollusca</taxon>
        <taxon>Gastropoda</taxon>
        <taxon>Caenogastropoda</taxon>
        <taxon>Littorinimorpha</taxon>
        <taxon>Littorinoidea</taxon>
        <taxon>Littorinidae</taxon>
        <taxon>Littorina</taxon>
    </lineage>
</organism>
<accession>A0AAN9AWG9</accession>
<protein>
    <submittedName>
        <fullName evidence="2">Uncharacterized protein</fullName>
    </submittedName>
</protein>
<feature type="region of interest" description="Disordered" evidence="1">
    <location>
        <begin position="167"/>
        <end position="219"/>
    </location>
</feature>
<evidence type="ECO:0000256" key="1">
    <source>
        <dbReference type="SAM" id="MobiDB-lite"/>
    </source>
</evidence>
<dbReference type="EMBL" id="JBAMIC010000019">
    <property type="protein sequence ID" value="KAK7094236.1"/>
    <property type="molecule type" value="Genomic_DNA"/>
</dbReference>
<evidence type="ECO:0000313" key="3">
    <source>
        <dbReference type="Proteomes" id="UP001374579"/>
    </source>
</evidence>
<keyword evidence="3" id="KW-1185">Reference proteome</keyword>
<proteinExistence type="predicted"/>
<dbReference type="Proteomes" id="UP001374579">
    <property type="component" value="Unassembled WGS sequence"/>
</dbReference>
<reference evidence="2 3" key="1">
    <citation type="submission" date="2024-02" db="EMBL/GenBank/DDBJ databases">
        <title>Chromosome-scale genome assembly of the rough periwinkle Littorina saxatilis.</title>
        <authorList>
            <person name="De Jode A."/>
            <person name="Faria R."/>
            <person name="Formenti G."/>
            <person name="Sims Y."/>
            <person name="Smith T.P."/>
            <person name="Tracey A."/>
            <person name="Wood J.M.D."/>
            <person name="Zagrodzka Z.B."/>
            <person name="Johannesson K."/>
            <person name="Butlin R.K."/>
            <person name="Leder E.H."/>
        </authorList>
    </citation>
    <scope>NUCLEOTIDE SEQUENCE [LARGE SCALE GENOMIC DNA]</scope>
    <source>
        <strain evidence="2">Snail1</strain>
        <tissue evidence="2">Muscle</tissue>
    </source>
</reference>
<name>A0AAN9AWG9_9CAEN</name>
<evidence type="ECO:0000313" key="2">
    <source>
        <dbReference type="EMBL" id="KAK7094236.1"/>
    </source>
</evidence>